<dbReference type="EMBL" id="AMCI01004751">
    <property type="protein sequence ID" value="EJW97454.1"/>
    <property type="molecule type" value="Genomic_DNA"/>
</dbReference>
<feature type="non-terminal residue" evidence="1">
    <location>
        <position position="1"/>
    </location>
</feature>
<accession>J9GDK0</accession>
<comment type="caution">
    <text evidence="1">The sequence shown here is derived from an EMBL/GenBank/DDBJ whole genome shotgun (WGS) entry which is preliminary data.</text>
</comment>
<name>J9GDK0_9ZZZZ</name>
<evidence type="ECO:0000313" key="1">
    <source>
        <dbReference type="EMBL" id="EJW97454.1"/>
    </source>
</evidence>
<sequence>EIIKAEQQKPIMVMPEDPLFQADR</sequence>
<gene>
    <name evidence="1" type="ORF">EVA_14439</name>
</gene>
<organism evidence="1">
    <name type="scientific">gut metagenome</name>
    <dbReference type="NCBI Taxonomy" id="749906"/>
    <lineage>
        <taxon>unclassified sequences</taxon>
        <taxon>metagenomes</taxon>
        <taxon>organismal metagenomes</taxon>
    </lineage>
</organism>
<reference evidence="1" key="1">
    <citation type="journal article" date="2012" name="PLoS ONE">
        <title>Gene sets for utilization of primary and secondary nutrition supplies in the distal gut of endangered iberian lynx.</title>
        <authorList>
            <person name="Alcaide M."/>
            <person name="Messina E."/>
            <person name="Richter M."/>
            <person name="Bargiela R."/>
            <person name="Peplies J."/>
            <person name="Huws S.A."/>
            <person name="Newbold C.J."/>
            <person name="Golyshin P.N."/>
            <person name="Simon M.A."/>
            <person name="Lopez G."/>
            <person name="Yakimov M.M."/>
            <person name="Ferrer M."/>
        </authorList>
    </citation>
    <scope>NUCLEOTIDE SEQUENCE</scope>
</reference>
<protein>
    <submittedName>
        <fullName evidence="1">Uncharacterized protein</fullName>
    </submittedName>
</protein>
<dbReference type="AlphaFoldDB" id="J9GDK0"/>
<proteinExistence type="predicted"/>